<reference evidence="2" key="1">
    <citation type="journal article" date="2020" name="Stud. Mycol.">
        <title>101 Dothideomycetes genomes: a test case for predicting lifestyles and emergence of pathogens.</title>
        <authorList>
            <person name="Haridas S."/>
            <person name="Albert R."/>
            <person name="Binder M."/>
            <person name="Bloem J."/>
            <person name="Labutti K."/>
            <person name="Salamov A."/>
            <person name="Andreopoulos B."/>
            <person name="Baker S."/>
            <person name="Barry K."/>
            <person name="Bills G."/>
            <person name="Bluhm B."/>
            <person name="Cannon C."/>
            <person name="Castanera R."/>
            <person name="Culley D."/>
            <person name="Daum C."/>
            <person name="Ezra D."/>
            <person name="Gonzalez J."/>
            <person name="Henrissat B."/>
            <person name="Kuo A."/>
            <person name="Liang C."/>
            <person name="Lipzen A."/>
            <person name="Lutzoni F."/>
            <person name="Magnuson J."/>
            <person name="Mondo S."/>
            <person name="Nolan M."/>
            <person name="Ohm R."/>
            <person name="Pangilinan J."/>
            <person name="Park H.-J."/>
            <person name="Ramirez L."/>
            <person name="Alfaro M."/>
            <person name="Sun H."/>
            <person name="Tritt A."/>
            <person name="Yoshinaga Y."/>
            <person name="Zwiers L.-H."/>
            <person name="Turgeon B."/>
            <person name="Goodwin S."/>
            <person name="Spatafora J."/>
            <person name="Crous P."/>
            <person name="Grigoriev I."/>
        </authorList>
    </citation>
    <scope>NUCLEOTIDE SEQUENCE</scope>
    <source>
        <strain evidence="2">CBS 115976</strain>
    </source>
</reference>
<feature type="compositionally biased region" description="Low complexity" evidence="1">
    <location>
        <begin position="1"/>
        <end position="16"/>
    </location>
</feature>
<protein>
    <submittedName>
        <fullName evidence="2">Uncharacterized protein</fullName>
    </submittedName>
</protein>
<proteinExistence type="predicted"/>
<sequence length="171" mass="19363">MSISSSARLSSIRINSTHNPPKRRHTHSKKPKRNRQTSPTNHHRSQTLRRHNPIHHHRHGQINILSCLRDSVRSIDKLPELGYYDAYSTYSASSALHTEVERFTKAIVAKKDGFIKAGAANKVYKAIGDYRDVIDTLYKAVRGKMPSLIAGWQGTKDSEMMANFKTAEKAI</sequence>
<gene>
    <name evidence="2" type="ORF">BT63DRAFT_452633</name>
</gene>
<name>A0A6A6UL03_9PEZI</name>
<feature type="region of interest" description="Disordered" evidence="1">
    <location>
        <begin position="1"/>
        <end position="58"/>
    </location>
</feature>
<dbReference type="Proteomes" id="UP000799302">
    <property type="component" value="Unassembled WGS sequence"/>
</dbReference>
<evidence type="ECO:0000256" key="1">
    <source>
        <dbReference type="SAM" id="MobiDB-lite"/>
    </source>
</evidence>
<dbReference type="AlphaFoldDB" id="A0A6A6UL03"/>
<accession>A0A6A6UL03</accession>
<feature type="compositionally biased region" description="Basic residues" evidence="1">
    <location>
        <begin position="20"/>
        <end position="58"/>
    </location>
</feature>
<dbReference type="Gene3D" id="1.20.1280.140">
    <property type="match status" value="1"/>
</dbReference>
<evidence type="ECO:0000313" key="2">
    <source>
        <dbReference type="EMBL" id="KAF2672137.1"/>
    </source>
</evidence>
<evidence type="ECO:0000313" key="3">
    <source>
        <dbReference type="Proteomes" id="UP000799302"/>
    </source>
</evidence>
<organism evidence="2 3">
    <name type="scientific">Microthyrium microscopicum</name>
    <dbReference type="NCBI Taxonomy" id="703497"/>
    <lineage>
        <taxon>Eukaryota</taxon>
        <taxon>Fungi</taxon>
        <taxon>Dikarya</taxon>
        <taxon>Ascomycota</taxon>
        <taxon>Pezizomycotina</taxon>
        <taxon>Dothideomycetes</taxon>
        <taxon>Dothideomycetes incertae sedis</taxon>
        <taxon>Microthyriales</taxon>
        <taxon>Microthyriaceae</taxon>
        <taxon>Microthyrium</taxon>
    </lineage>
</organism>
<keyword evidence="3" id="KW-1185">Reference proteome</keyword>
<dbReference type="EMBL" id="MU004232">
    <property type="protein sequence ID" value="KAF2672137.1"/>
    <property type="molecule type" value="Genomic_DNA"/>
</dbReference>